<dbReference type="PANTHER" id="PTHR30349">
    <property type="entry name" value="PHAGE INTEGRASE-RELATED"/>
    <property type="match status" value="1"/>
</dbReference>
<organism evidence="5 6">
    <name type="scientific">Haloplanus ruber</name>
    <dbReference type="NCBI Taxonomy" id="869892"/>
    <lineage>
        <taxon>Archaea</taxon>
        <taxon>Methanobacteriati</taxon>
        <taxon>Methanobacteriota</taxon>
        <taxon>Stenosarchaea group</taxon>
        <taxon>Halobacteria</taxon>
        <taxon>Halobacteriales</taxon>
        <taxon>Haloferacaceae</taxon>
        <taxon>Haloplanus</taxon>
    </lineage>
</organism>
<dbReference type="GO" id="GO:0003677">
    <property type="term" value="F:DNA binding"/>
    <property type="evidence" value="ECO:0007669"/>
    <property type="project" value="UniProtKB-KW"/>
</dbReference>
<accession>A0ABD6D134</accession>
<keyword evidence="1" id="KW-0229">DNA integration</keyword>
<keyword evidence="6" id="KW-1185">Reference proteome</keyword>
<dbReference type="GO" id="GO:0006310">
    <property type="term" value="P:DNA recombination"/>
    <property type="evidence" value="ECO:0007669"/>
    <property type="project" value="UniProtKB-KW"/>
</dbReference>
<sequence length="367" mass="43200">MPDVSDLPIVTEPAKAHLNPRQLLNYKSERKDCLQWLLTFGKNPAKGEGYAFGTVQPRSYRMDQFYRWVWEQEDGYTANVQPEHGDEWLRYLAQTDYSSTHKSNCQKAIQMLFKWRHHESGTSQWEPSLKFSEDSSNHPRDYLTEREREKIRDAALEYGSVPSYANQTPLERDRWKRYLAQRFEKPKSEITPEDWDRANGWKIPSLVWTSLDAGLRPVEVSRASTSWVEPENCLLRIPKQESSKSQDNWVVGLTEQTSLFLERWLEEREAYSKYDDTNALWLTREQNTFSSQSLKYILTQLCELAGIETETRQMSWYSIRHSLGTYMTREEDLAATQAQLRHKSVETTMKYDQAPVEDRRNALDRMG</sequence>
<dbReference type="Gene3D" id="1.10.443.10">
    <property type="entry name" value="Intergrase catalytic core"/>
    <property type="match status" value="1"/>
</dbReference>
<dbReference type="GO" id="GO:0015074">
    <property type="term" value="P:DNA integration"/>
    <property type="evidence" value="ECO:0007669"/>
    <property type="project" value="UniProtKB-KW"/>
</dbReference>
<evidence type="ECO:0000256" key="3">
    <source>
        <dbReference type="ARBA" id="ARBA00023172"/>
    </source>
</evidence>
<dbReference type="InterPro" id="IPR013762">
    <property type="entry name" value="Integrase-like_cat_sf"/>
</dbReference>
<evidence type="ECO:0000259" key="4">
    <source>
        <dbReference type="PROSITE" id="PS51898"/>
    </source>
</evidence>
<feature type="domain" description="Tyr recombinase" evidence="4">
    <location>
        <begin position="165"/>
        <end position="364"/>
    </location>
</feature>
<dbReference type="SUPFAM" id="SSF56349">
    <property type="entry name" value="DNA breaking-rejoining enzymes"/>
    <property type="match status" value="1"/>
</dbReference>
<dbReference type="Gene3D" id="1.10.150.130">
    <property type="match status" value="1"/>
</dbReference>
<proteinExistence type="predicted"/>
<keyword evidence="2" id="KW-0238">DNA-binding</keyword>
<name>A0ABD6D134_9EURY</name>
<dbReference type="InterPro" id="IPR011010">
    <property type="entry name" value="DNA_brk_join_enz"/>
</dbReference>
<dbReference type="InterPro" id="IPR010998">
    <property type="entry name" value="Integrase_recombinase_N"/>
</dbReference>
<dbReference type="InterPro" id="IPR002104">
    <property type="entry name" value="Integrase_catalytic"/>
</dbReference>
<dbReference type="PROSITE" id="PS51898">
    <property type="entry name" value="TYR_RECOMBINASE"/>
    <property type="match status" value="1"/>
</dbReference>
<dbReference type="CDD" id="cd00397">
    <property type="entry name" value="DNA_BRE_C"/>
    <property type="match status" value="1"/>
</dbReference>
<dbReference type="PANTHER" id="PTHR30349:SF41">
    <property type="entry name" value="INTEGRASE_RECOMBINASE PROTEIN MJ0367-RELATED"/>
    <property type="match status" value="1"/>
</dbReference>
<keyword evidence="3" id="KW-0233">DNA recombination</keyword>
<evidence type="ECO:0000313" key="5">
    <source>
        <dbReference type="EMBL" id="MFD1635072.1"/>
    </source>
</evidence>
<dbReference type="RefSeq" id="WP_379824203.1">
    <property type="nucleotide sequence ID" value="NZ_CP187151.1"/>
</dbReference>
<dbReference type="AlphaFoldDB" id="A0ABD6D134"/>
<dbReference type="Pfam" id="PF00589">
    <property type="entry name" value="Phage_integrase"/>
    <property type="match status" value="1"/>
</dbReference>
<evidence type="ECO:0000256" key="2">
    <source>
        <dbReference type="ARBA" id="ARBA00023125"/>
    </source>
</evidence>
<gene>
    <name evidence="5" type="ORF">ACFSBJ_15180</name>
</gene>
<dbReference type="Proteomes" id="UP001597075">
    <property type="component" value="Unassembled WGS sequence"/>
</dbReference>
<reference evidence="5 6" key="1">
    <citation type="journal article" date="2019" name="Int. J. Syst. Evol. Microbiol.">
        <title>The Global Catalogue of Microorganisms (GCM) 10K type strain sequencing project: providing services to taxonomists for standard genome sequencing and annotation.</title>
        <authorList>
            <consortium name="The Broad Institute Genomics Platform"/>
            <consortium name="The Broad Institute Genome Sequencing Center for Infectious Disease"/>
            <person name="Wu L."/>
            <person name="Ma J."/>
        </authorList>
    </citation>
    <scope>NUCLEOTIDE SEQUENCE [LARGE SCALE GENOMIC DNA]</scope>
    <source>
        <strain evidence="5 6">CGMCC 1.10594</strain>
    </source>
</reference>
<dbReference type="InterPro" id="IPR050090">
    <property type="entry name" value="Tyrosine_recombinase_XerCD"/>
</dbReference>
<evidence type="ECO:0000313" key="6">
    <source>
        <dbReference type="Proteomes" id="UP001597075"/>
    </source>
</evidence>
<evidence type="ECO:0000256" key="1">
    <source>
        <dbReference type="ARBA" id="ARBA00022908"/>
    </source>
</evidence>
<protein>
    <submittedName>
        <fullName evidence="5">Tyrosine-type recombinase/integrase</fullName>
    </submittedName>
</protein>
<comment type="caution">
    <text evidence="5">The sequence shown here is derived from an EMBL/GenBank/DDBJ whole genome shotgun (WGS) entry which is preliminary data.</text>
</comment>
<dbReference type="EMBL" id="JBHUDL010000010">
    <property type="protein sequence ID" value="MFD1635072.1"/>
    <property type="molecule type" value="Genomic_DNA"/>
</dbReference>